<evidence type="ECO:0000256" key="2">
    <source>
        <dbReference type="SAM" id="SignalP"/>
    </source>
</evidence>
<dbReference type="PANTHER" id="PTHR40743:SF1">
    <property type="entry name" value="POSSIBLE GLYCOSYLTRANSFERASE"/>
    <property type="match status" value="1"/>
</dbReference>
<organism evidence="3 4">
    <name type="scientific">Prymnesium parvum</name>
    <name type="common">Toxic golden alga</name>
    <dbReference type="NCBI Taxonomy" id="97485"/>
    <lineage>
        <taxon>Eukaryota</taxon>
        <taxon>Haptista</taxon>
        <taxon>Haptophyta</taxon>
        <taxon>Prymnesiophyceae</taxon>
        <taxon>Prymnesiales</taxon>
        <taxon>Prymnesiaceae</taxon>
        <taxon>Prymnesium</taxon>
    </lineage>
</organism>
<keyword evidence="2" id="KW-0732">Signal</keyword>
<comment type="caution">
    <text evidence="3">The sequence shown here is derived from an EMBL/GenBank/DDBJ whole genome shotgun (WGS) entry which is preliminary data.</text>
</comment>
<evidence type="ECO:0008006" key="5">
    <source>
        <dbReference type="Google" id="ProtNLM"/>
    </source>
</evidence>
<dbReference type="Gene3D" id="3.40.50.11350">
    <property type="match status" value="1"/>
</dbReference>
<protein>
    <recommendedName>
        <fullName evidence="5">Peptide-O-fucosyltransferase 1</fullName>
    </recommendedName>
</protein>
<dbReference type="Gene3D" id="3.40.50.11340">
    <property type="match status" value="1"/>
</dbReference>
<feature type="signal peptide" evidence="2">
    <location>
        <begin position="1"/>
        <end position="30"/>
    </location>
</feature>
<accession>A0AB34JHS4</accession>
<proteinExistence type="predicted"/>
<dbReference type="EMBL" id="JBGBPQ010000008">
    <property type="protein sequence ID" value="KAL1521165.1"/>
    <property type="molecule type" value="Genomic_DNA"/>
</dbReference>
<dbReference type="Proteomes" id="UP001515480">
    <property type="component" value="Unassembled WGS sequence"/>
</dbReference>
<reference evidence="3 4" key="1">
    <citation type="journal article" date="2024" name="Science">
        <title>Giant polyketide synthase enzymes in the biosynthesis of giant marine polyether toxins.</title>
        <authorList>
            <person name="Fallon T.R."/>
            <person name="Shende V.V."/>
            <person name="Wierzbicki I.H."/>
            <person name="Pendleton A.L."/>
            <person name="Watervoot N.F."/>
            <person name="Auber R.P."/>
            <person name="Gonzalez D.J."/>
            <person name="Wisecaver J.H."/>
            <person name="Moore B.S."/>
        </authorList>
    </citation>
    <scope>NUCLEOTIDE SEQUENCE [LARGE SCALE GENOMIC DNA]</scope>
    <source>
        <strain evidence="3 4">12B1</strain>
    </source>
</reference>
<sequence>MPLSGCHYRRAARWLLPLLLLLLLASPLLRHRHAFLPRPPPSPHPPLPLPLPSPAITAAAAAGWPHLLPALLHHPTPHLVVEAKNGLGNRLRALASAMAVAARLRRPLVLVWLPDLHCNCSFGALFAPPHPFALCEAAVDAKELSPRRFQLYNYMRPEPGAVKDAPVVVDEARHLWFKSGFVMNHPFGHFRHAQAYLQQLPPVRAVADRIVASRAMVGLHIRNVFDAPRDAATQRNTTGRKALHEATREYGAEGTLQLLRWRKAGHWSNFVPKIREMVAEDEAQRREKPGAPPLRFYLAADSAEAYTNLKQLFADRLVFTERSCPAERCDFRDCTGMLYSLVDMANLARTRLILGSGWSSYSEVAAYMGGADGRPLTMLMAGRDFGQIARSEPQLKPPTPAAVPPRVR</sequence>
<evidence type="ECO:0000313" key="4">
    <source>
        <dbReference type="Proteomes" id="UP001515480"/>
    </source>
</evidence>
<dbReference type="AlphaFoldDB" id="A0AB34JHS4"/>
<feature type="compositionally biased region" description="Pro residues" evidence="1">
    <location>
        <begin position="395"/>
        <end position="408"/>
    </location>
</feature>
<name>A0AB34JHS4_PRYPA</name>
<evidence type="ECO:0000256" key="1">
    <source>
        <dbReference type="SAM" id="MobiDB-lite"/>
    </source>
</evidence>
<gene>
    <name evidence="3" type="ORF">AB1Y20_022718</name>
</gene>
<feature type="region of interest" description="Disordered" evidence="1">
    <location>
        <begin position="389"/>
        <end position="408"/>
    </location>
</feature>
<evidence type="ECO:0000313" key="3">
    <source>
        <dbReference type="EMBL" id="KAL1521165.1"/>
    </source>
</evidence>
<feature type="chain" id="PRO_5044240654" description="Peptide-O-fucosyltransferase 1" evidence="2">
    <location>
        <begin position="31"/>
        <end position="408"/>
    </location>
</feature>
<keyword evidence="4" id="KW-1185">Reference proteome</keyword>
<dbReference type="PANTHER" id="PTHR40743">
    <property type="entry name" value="NUCLEOTIDE-DIPHOSPHO-SUGAR TRANSFERASE CONTAINING PROTEIN"/>
    <property type="match status" value="1"/>
</dbReference>